<evidence type="ECO:0000256" key="3">
    <source>
        <dbReference type="ARBA" id="ARBA00023172"/>
    </source>
</evidence>
<dbReference type="InterPro" id="IPR006118">
    <property type="entry name" value="Recombinase_CS"/>
</dbReference>
<reference evidence="8" key="1">
    <citation type="submission" date="2017-08" db="EMBL/GenBank/DDBJ databases">
        <authorList>
            <person name="Varghese N."/>
            <person name="Submissions S."/>
        </authorList>
    </citation>
    <scope>NUCLEOTIDE SEQUENCE [LARGE SCALE GENOMIC DNA]</scope>
    <source>
        <strain evidence="8">JC23</strain>
    </source>
</reference>
<dbReference type="Proteomes" id="UP000219252">
    <property type="component" value="Unassembled WGS sequence"/>
</dbReference>
<dbReference type="Pfam" id="PF00239">
    <property type="entry name" value="Resolvase"/>
    <property type="match status" value="1"/>
</dbReference>
<evidence type="ECO:0000256" key="2">
    <source>
        <dbReference type="ARBA" id="ARBA00023125"/>
    </source>
</evidence>
<evidence type="ECO:0000256" key="1">
    <source>
        <dbReference type="ARBA" id="ARBA00022908"/>
    </source>
</evidence>
<dbReference type="SUPFAM" id="SSF53041">
    <property type="entry name" value="Resolvase-like"/>
    <property type="match status" value="1"/>
</dbReference>
<evidence type="ECO:0000259" key="6">
    <source>
        <dbReference type="PROSITE" id="PS51736"/>
    </source>
</evidence>
<dbReference type="InterPro" id="IPR036162">
    <property type="entry name" value="Resolvase-like_N_sf"/>
</dbReference>
<organism evidence="7 8">
    <name type="scientific">Ureibacillus acetophenoni</name>
    <dbReference type="NCBI Taxonomy" id="614649"/>
    <lineage>
        <taxon>Bacteria</taxon>
        <taxon>Bacillati</taxon>
        <taxon>Bacillota</taxon>
        <taxon>Bacilli</taxon>
        <taxon>Bacillales</taxon>
        <taxon>Caryophanaceae</taxon>
        <taxon>Ureibacillus</taxon>
    </lineage>
</organism>
<protein>
    <submittedName>
        <fullName evidence="7">DNA invertase Pin-like site-specific DNA recombinase</fullName>
    </submittedName>
</protein>
<name>A0A285UNY6_9BACL</name>
<dbReference type="GO" id="GO:0000150">
    <property type="term" value="F:DNA strand exchange activity"/>
    <property type="evidence" value="ECO:0007669"/>
    <property type="project" value="InterPro"/>
</dbReference>
<dbReference type="GO" id="GO:0015074">
    <property type="term" value="P:DNA integration"/>
    <property type="evidence" value="ECO:0007669"/>
    <property type="project" value="UniProtKB-KW"/>
</dbReference>
<dbReference type="PANTHER" id="PTHR30461:SF2">
    <property type="entry name" value="SERINE RECOMBINASE PINE-RELATED"/>
    <property type="match status" value="1"/>
</dbReference>
<keyword evidence="3" id="KW-0233">DNA recombination</keyword>
<feature type="active site" description="O-(5'-phospho-DNA)-serine intermediate" evidence="4 5">
    <location>
        <position position="10"/>
    </location>
</feature>
<dbReference type="OrthoDB" id="9797501at2"/>
<dbReference type="PROSITE" id="PS00398">
    <property type="entry name" value="RECOMBINASES_2"/>
    <property type="match status" value="1"/>
</dbReference>
<evidence type="ECO:0000313" key="8">
    <source>
        <dbReference type="Proteomes" id="UP000219252"/>
    </source>
</evidence>
<dbReference type="PROSITE" id="PS00397">
    <property type="entry name" value="RECOMBINASES_1"/>
    <property type="match status" value="1"/>
</dbReference>
<evidence type="ECO:0000313" key="7">
    <source>
        <dbReference type="EMBL" id="SOC43417.1"/>
    </source>
</evidence>
<evidence type="ECO:0000256" key="4">
    <source>
        <dbReference type="PIRSR" id="PIRSR606118-50"/>
    </source>
</evidence>
<dbReference type="CDD" id="cd03768">
    <property type="entry name" value="SR_ResInv"/>
    <property type="match status" value="1"/>
</dbReference>
<evidence type="ECO:0000256" key="5">
    <source>
        <dbReference type="PROSITE-ProRule" id="PRU10137"/>
    </source>
</evidence>
<dbReference type="PANTHER" id="PTHR30461">
    <property type="entry name" value="DNA-INVERTASE FROM LAMBDOID PROPHAGE"/>
    <property type="match status" value="1"/>
</dbReference>
<dbReference type="Gene3D" id="3.40.50.1390">
    <property type="entry name" value="Resolvase, N-terminal catalytic domain"/>
    <property type="match status" value="1"/>
</dbReference>
<keyword evidence="2" id="KW-0238">DNA-binding</keyword>
<proteinExistence type="predicted"/>
<keyword evidence="1" id="KW-0229">DNA integration</keyword>
<dbReference type="PROSITE" id="PS51736">
    <property type="entry name" value="RECOMBINASES_3"/>
    <property type="match status" value="1"/>
</dbReference>
<gene>
    <name evidence="7" type="ORF">SAMN05877842_1165</name>
</gene>
<dbReference type="InterPro" id="IPR050639">
    <property type="entry name" value="SSR_resolvase"/>
</dbReference>
<dbReference type="InterPro" id="IPR006119">
    <property type="entry name" value="Resolv_N"/>
</dbReference>
<dbReference type="GO" id="GO:0003677">
    <property type="term" value="F:DNA binding"/>
    <property type="evidence" value="ECO:0007669"/>
    <property type="project" value="UniProtKB-KW"/>
</dbReference>
<feature type="domain" description="Resolvase/invertase-type recombinase catalytic" evidence="6">
    <location>
        <begin position="2"/>
        <end position="149"/>
    </location>
</feature>
<sequence>MKTVAYIRVSTKDQNLQRQLDEMKKFGIEDKYIYEDKTSGKDMDRIGYQYMKKSLESGDTLVIKSLDRLGRNQNDIKTEWQYFKDNKINVRVLDMPALNIDYSKGEAIEGLHSMISNIVFEVISWQAEEERTKIRQRQREGIESAKNLGKHLGRPQLNLNTITKYQRQVLENNYKEWKAKKITGVEFAELLELKKNSFYKIVKEYENTLN</sequence>
<keyword evidence="8" id="KW-1185">Reference proteome</keyword>
<dbReference type="SMART" id="SM00857">
    <property type="entry name" value="Resolvase"/>
    <property type="match status" value="1"/>
</dbReference>
<accession>A0A285UNY6</accession>
<dbReference type="AlphaFoldDB" id="A0A285UNY6"/>
<dbReference type="RefSeq" id="WP_097150784.1">
    <property type="nucleotide sequence ID" value="NZ_OBQC01000016.1"/>
</dbReference>
<dbReference type="EMBL" id="OBQC01000016">
    <property type="protein sequence ID" value="SOC43417.1"/>
    <property type="molecule type" value="Genomic_DNA"/>
</dbReference>